<evidence type="ECO:0000256" key="6">
    <source>
        <dbReference type="ARBA" id="ARBA00022949"/>
    </source>
</evidence>
<dbReference type="GO" id="GO:0010172">
    <property type="term" value="P:embryonic body morphogenesis"/>
    <property type="evidence" value="ECO:0007669"/>
    <property type="project" value="EnsemblMetazoa"/>
</dbReference>
<dbReference type="InterPro" id="IPR006077">
    <property type="entry name" value="Vinculin/catenin"/>
</dbReference>
<dbReference type="EnsemblMetazoa" id="CJA14768.1">
    <property type="protein sequence ID" value="CJA14768.1"/>
    <property type="gene ID" value="WBGene00133972"/>
</dbReference>
<accession>A0A8R1DYI7</accession>
<dbReference type="Proteomes" id="UP000005237">
    <property type="component" value="Unassembled WGS sequence"/>
</dbReference>
<dbReference type="GO" id="GO:0005912">
    <property type="term" value="C:adherens junction"/>
    <property type="evidence" value="ECO:0007669"/>
    <property type="project" value="EnsemblMetazoa"/>
</dbReference>
<keyword evidence="7" id="KW-0175">Coiled coil</keyword>
<name>A0A8R1DYI7_CAEJA</name>
<evidence type="ECO:0000256" key="1">
    <source>
        <dbReference type="ARBA" id="ARBA00004282"/>
    </source>
</evidence>
<dbReference type="GO" id="GO:0098609">
    <property type="term" value="P:cell-cell adhesion"/>
    <property type="evidence" value="ECO:0007669"/>
    <property type="project" value="TreeGrafter"/>
</dbReference>
<keyword evidence="9" id="KW-1185">Reference proteome</keyword>
<dbReference type="PRINTS" id="PR00805">
    <property type="entry name" value="ALPHACATENIN"/>
</dbReference>
<evidence type="ECO:0000313" key="8">
    <source>
        <dbReference type="EnsemblMetazoa" id="CJA14768.1"/>
    </source>
</evidence>
<dbReference type="Pfam" id="PF01044">
    <property type="entry name" value="Vinculin"/>
    <property type="match status" value="1"/>
</dbReference>
<feature type="coiled-coil region" evidence="7">
    <location>
        <begin position="326"/>
        <end position="353"/>
    </location>
</feature>
<dbReference type="Gene3D" id="6.10.250.2510">
    <property type="match status" value="1"/>
</dbReference>
<evidence type="ECO:0000256" key="2">
    <source>
        <dbReference type="ARBA" id="ARBA00004496"/>
    </source>
</evidence>
<keyword evidence="5" id="KW-0130">Cell adhesion</keyword>
<dbReference type="PANTHER" id="PTHR18914:SF9">
    <property type="entry name" value="CATENIN ALPHA"/>
    <property type="match status" value="1"/>
</dbReference>
<organism evidence="8 9">
    <name type="scientific">Caenorhabditis japonica</name>
    <dbReference type="NCBI Taxonomy" id="281687"/>
    <lineage>
        <taxon>Eukaryota</taxon>
        <taxon>Metazoa</taxon>
        <taxon>Ecdysozoa</taxon>
        <taxon>Nematoda</taxon>
        <taxon>Chromadorea</taxon>
        <taxon>Rhabditida</taxon>
        <taxon>Rhabditina</taxon>
        <taxon>Rhabditomorpha</taxon>
        <taxon>Rhabditoidea</taxon>
        <taxon>Rhabditidae</taxon>
        <taxon>Peloderinae</taxon>
        <taxon>Caenorhabditis</taxon>
    </lineage>
</organism>
<reference evidence="9" key="1">
    <citation type="submission" date="2010-08" db="EMBL/GenBank/DDBJ databases">
        <authorList>
            <consortium name="Caenorhabditis japonica Sequencing Consortium"/>
            <person name="Wilson R.K."/>
        </authorList>
    </citation>
    <scope>NUCLEOTIDE SEQUENCE [LARGE SCALE GENOMIC DNA]</scope>
    <source>
        <strain evidence="9">DF5081</strain>
    </source>
</reference>
<dbReference type="GO" id="GO:0032956">
    <property type="term" value="P:regulation of actin cytoskeleton organization"/>
    <property type="evidence" value="ECO:0007669"/>
    <property type="project" value="EnsemblMetazoa"/>
</dbReference>
<dbReference type="PANTHER" id="PTHR18914">
    <property type="entry name" value="ALPHA CATENIN"/>
    <property type="match status" value="1"/>
</dbReference>
<sequence length="935" mass="104349">MNTSTNGTSQPFFNIDEVRSKNVLKQITQLINEVTNITETFPLAQGQSTEGLVLAIDASLANFLSTGNHAIERCPIARTDPVAIDALAQALRAVQDTGQVMIQTGRDFVRDSTSTPKRAHATTSGRNLLIAVAKFLILADSIDVRVIVDRVDELRETIHQMSEADSKIEVDELYKMLLSQIEELDITVRRRAIDLVKPNQRDDLLAARAALRQTAPLLYNSTRTFVRHPEREEASRNRDFTVHEMHAALDTLENALNGHTTQYSFSDYGRIGDLINEIDTFQNRIEMEPSTYRRDIHRPELEERAERIVSGSASIADAGNTRENRKQKIVAECNNLRQALQELLTEYEKSRGRYDESDDIPLGIAEVHKKTKDLRRHLRRAIVDHISDAFLDTRTPIILLIEAAKTGSEEKTAYHAQVFQQHANDIVHVARLSCRLSSDVEGISVIQLTAAQLERLAPQVSEAAFLLCAQNESKAAQENMEAYKNLWFSKVSLLTTALDNITTLDDFLAVSEAHIVEDCERAIKGITAPASTAEENSTNCASVDFAAGSIRGRALRVCDVVDSEMDFIQNSEYTETVKQAVKILRNKKVDEFAERASNLANRHEKSGLSWDANRKEEEMNEFINACTLVHDAVKDIRHALLMNRSMNDVDSDVEYEADGVGASDVDANRTISDQDQQTLMRRLPEEEKKKIQAQIEIFKVTQTRFEREVAKWDETGNDIIQLANNMCKIMMNMTDFTRGCGPLKTTMDVIRAAQEISLNGSKLNALARQIGEESADSQTKKDLLAYLSQITLYCQQLNICSKVKADVTQIGNELVVSALDSAMSLIQTARNLLTAVVHTVKAAYIASTKCALRERARVETAVALGATHDAINYESPSDDSGKKDVVVNLKFLITRAEEFADGLPNDGLFSRQKCWPNLRVTISTATVATMSIMRS</sequence>
<dbReference type="GO" id="GO:0042074">
    <property type="term" value="P:cell migration involved in gastrulation"/>
    <property type="evidence" value="ECO:0007669"/>
    <property type="project" value="EnsemblMetazoa"/>
</dbReference>
<evidence type="ECO:0008006" key="10">
    <source>
        <dbReference type="Google" id="ProtNLM"/>
    </source>
</evidence>
<dbReference type="SUPFAM" id="SSF47220">
    <property type="entry name" value="alpha-catenin/vinculin-like"/>
    <property type="match status" value="4"/>
</dbReference>
<protein>
    <recommendedName>
        <fullName evidence="10">Alpha-catenin</fullName>
    </recommendedName>
</protein>
<evidence type="ECO:0000256" key="3">
    <source>
        <dbReference type="ARBA" id="ARBA00008376"/>
    </source>
</evidence>
<comment type="subcellular location">
    <subcellularLocation>
        <location evidence="1">Cell junction</location>
    </subcellularLocation>
    <subcellularLocation>
        <location evidence="2">Cytoplasm</location>
    </subcellularLocation>
</comment>
<dbReference type="GO" id="GO:0043296">
    <property type="term" value="C:apical junction complex"/>
    <property type="evidence" value="ECO:0007669"/>
    <property type="project" value="EnsemblMetazoa"/>
</dbReference>
<dbReference type="AlphaFoldDB" id="A0A8R1DYI7"/>
<keyword evidence="6" id="KW-0965">Cell junction</keyword>
<dbReference type="GO" id="GO:0051015">
    <property type="term" value="F:actin filament binding"/>
    <property type="evidence" value="ECO:0007669"/>
    <property type="project" value="EnsemblMetazoa"/>
</dbReference>
<dbReference type="Gene3D" id="1.20.120.230">
    <property type="entry name" value="Alpha-catenin/vinculin-like"/>
    <property type="match status" value="5"/>
</dbReference>
<evidence type="ECO:0000256" key="5">
    <source>
        <dbReference type="ARBA" id="ARBA00022889"/>
    </source>
</evidence>
<dbReference type="InterPro" id="IPR036723">
    <property type="entry name" value="Alpha-catenin/vinculin-like_sf"/>
</dbReference>
<evidence type="ECO:0000256" key="7">
    <source>
        <dbReference type="SAM" id="Coils"/>
    </source>
</evidence>
<dbReference type="GO" id="GO:0016342">
    <property type="term" value="C:catenin complex"/>
    <property type="evidence" value="ECO:0007669"/>
    <property type="project" value="TreeGrafter"/>
</dbReference>
<dbReference type="GO" id="GO:0045296">
    <property type="term" value="F:cadherin binding"/>
    <property type="evidence" value="ECO:0007669"/>
    <property type="project" value="InterPro"/>
</dbReference>
<dbReference type="GO" id="GO:0005737">
    <property type="term" value="C:cytoplasm"/>
    <property type="evidence" value="ECO:0007669"/>
    <property type="project" value="UniProtKB-SubCell"/>
</dbReference>
<evidence type="ECO:0000256" key="4">
    <source>
        <dbReference type="ARBA" id="ARBA00022490"/>
    </source>
</evidence>
<proteinExistence type="inferred from homology"/>
<dbReference type="GO" id="GO:0030866">
    <property type="term" value="P:cortical actin cytoskeleton organization"/>
    <property type="evidence" value="ECO:0007669"/>
    <property type="project" value="EnsemblMetazoa"/>
</dbReference>
<evidence type="ECO:0000313" key="9">
    <source>
        <dbReference type="Proteomes" id="UP000005237"/>
    </source>
</evidence>
<keyword evidence="4" id="KW-0963">Cytoplasm</keyword>
<dbReference type="GO" id="GO:0008013">
    <property type="term" value="F:beta-catenin binding"/>
    <property type="evidence" value="ECO:0007669"/>
    <property type="project" value="EnsemblMetazoa"/>
</dbReference>
<dbReference type="GO" id="GO:0032880">
    <property type="term" value="P:regulation of protein localization"/>
    <property type="evidence" value="ECO:0007669"/>
    <property type="project" value="EnsemblMetazoa"/>
</dbReference>
<comment type="similarity">
    <text evidence="3">Belongs to the vinculin/alpha-catenin family.</text>
</comment>
<dbReference type="InterPro" id="IPR001033">
    <property type="entry name" value="Alpha_catenin"/>
</dbReference>
<reference evidence="8" key="2">
    <citation type="submission" date="2022-06" db="UniProtKB">
        <authorList>
            <consortium name="EnsemblMetazoa"/>
        </authorList>
    </citation>
    <scope>IDENTIFICATION</scope>
    <source>
        <strain evidence="8">DF5081</strain>
    </source>
</reference>